<gene>
    <name evidence="2" type="ORF">LNN31_14050</name>
</gene>
<keyword evidence="1" id="KW-1133">Transmembrane helix</keyword>
<dbReference type="RefSeq" id="WP_228882809.1">
    <property type="nucleotide sequence ID" value="NZ_CABIIK010000056.1"/>
</dbReference>
<keyword evidence="3" id="KW-1185">Reference proteome</keyword>
<feature type="transmembrane region" description="Helical" evidence="1">
    <location>
        <begin position="252"/>
        <end position="270"/>
    </location>
</feature>
<name>A0ABY6HBK4_9FIRM</name>
<organism evidence="2 3">
    <name type="scientific">Acetobacterium wieringae</name>
    <dbReference type="NCBI Taxonomy" id="52694"/>
    <lineage>
        <taxon>Bacteria</taxon>
        <taxon>Bacillati</taxon>
        <taxon>Bacillota</taxon>
        <taxon>Clostridia</taxon>
        <taxon>Eubacteriales</taxon>
        <taxon>Eubacteriaceae</taxon>
        <taxon>Acetobacterium</taxon>
    </lineage>
</organism>
<evidence type="ECO:0000313" key="3">
    <source>
        <dbReference type="Proteomes" id="UP001163550"/>
    </source>
</evidence>
<protein>
    <submittedName>
        <fullName evidence="2">SH3 domain-containing protein</fullName>
    </submittedName>
</protein>
<dbReference type="Proteomes" id="UP001163550">
    <property type="component" value="Chromosome"/>
</dbReference>
<keyword evidence="1" id="KW-0812">Transmembrane</keyword>
<dbReference type="Gene3D" id="2.30.30.40">
    <property type="entry name" value="SH3 Domains"/>
    <property type="match status" value="1"/>
</dbReference>
<evidence type="ECO:0000256" key="1">
    <source>
        <dbReference type="SAM" id="Phobius"/>
    </source>
</evidence>
<proteinExistence type="predicted"/>
<sequence length="355" mass="40038">MKKKKAATLKDLDRYDQNVYRMNEAFQKARSPMSNIQNFMITSVLDEQVRFTHVAAEQFKSLNTFDQIQSAAVAQTYAQSIKPISDQIQSAAAAAARSYAQSTEPISDQFQSVTAVAAQSYTEAFAPLNDQLSDMMKQLKLSASTSMVQMAESMQRFNKLYALELSASLAELSKNLNQSWTDAWNKNFGAWSSTILNNFEEYAIEFKTEELIKSEEIEEFQDDLIALGEVAVENREQKLAAFFQKWAAKHPVWAAVLMFVIIPIISSLAANCIQSGITKFMTTIRNEPDTRSETVAIFDQNQSLSIIDDQTPYYYQVKLCDPETGEMKTGWVSKKSVMVIEEENNESETVPAETK</sequence>
<keyword evidence="1" id="KW-0472">Membrane</keyword>
<reference evidence="2" key="1">
    <citation type="submission" date="2021-11" db="EMBL/GenBank/DDBJ databases">
        <title>Isoprene-degrading acetogen.</title>
        <authorList>
            <person name="Yang Y."/>
            <person name="Jin H."/>
            <person name="Yan J."/>
        </authorList>
    </citation>
    <scope>NUCLEOTIDE SEQUENCE</scope>
    <source>
        <strain evidence="2">Berkeley</strain>
    </source>
</reference>
<dbReference type="EMBL" id="CP087994">
    <property type="protein sequence ID" value="UYO61895.1"/>
    <property type="molecule type" value="Genomic_DNA"/>
</dbReference>
<accession>A0ABY6HBK4</accession>
<evidence type="ECO:0000313" key="2">
    <source>
        <dbReference type="EMBL" id="UYO61895.1"/>
    </source>
</evidence>